<dbReference type="AlphaFoldDB" id="K1RAB2"/>
<dbReference type="Gene3D" id="1.25.40.10">
    <property type="entry name" value="Tetratricopeptide repeat domain"/>
    <property type="match status" value="1"/>
</dbReference>
<gene>
    <name evidence="1" type="ORF">OBE_16641</name>
</gene>
<proteinExistence type="predicted"/>
<name>K1RAB2_9ZZZZ</name>
<accession>K1RAB2</accession>
<feature type="non-terminal residue" evidence="1">
    <location>
        <position position="1"/>
    </location>
</feature>
<comment type="caution">
    <text evidence="1">The sequence shown here is derived from an EMBL/GenBank/DDBJ whole genome shotgun (WGS) entry which is preliminary data.</text>
</comment>
<evidence type="ECO:0008006" key="2">
    <source>
        <dbReference type="Google" id="ProtNLM"/>
    </source>
</evidence>
<evidence type="ECO:0000313" key="1">
    <source>
        <dbReference type="EMBL" id="EKC45842.1"/>
    </source>
</evidence>
<dbReference type="SUPFAM" id="SSF48452">
    <property type="entry name" value="TPR-like"/>
    <property type="match status" value="1"/>
</dbReference>
<organism evidence="1">
    <name type="scientific">human gut metagenome</name>
    <dbReference type="NCBI Taxonomy" id="408170"/>
    <lineage>
        <taxon>unclassified sequences</taxon>
        <taxon>metagenomes</taxon>
        <taxon>organismal metagenomes</taxon>
    </lineage>
</organism>
<dbReference type="InterPro" id="IPR011990">
    <property type="entry name" value="TPR-like_helical_dom_sf"/>
</dbReference>
<dbReference type="EMBL" id="AJWZ01011266">
    <property type="protein sequence ID" value="EKC45842.1"/>
    <property type="molecule type" value="Genomic_DNA"/>
</dbReference>
<protein>
    <recommendedName>
        <fullName evidence="2">Tetratricopeptide repeat protein</fullName>
    </recommendedName>
</protein>
<sequence length="107" mass="12171">GDYSDSADKIPETKYKKAENLVSNKEFDTAIEIFGELGDYNDSADKINETKYNKAMFMSQNGDYDGAIAVFEELGEYSDSADKAKDIYKKQHSFDKKSRSLCVIWQI</sequence>
<reference evidence="1" key="1">
    <citation type="journal article" date="2013" name="Environ. Microbiol.">
        <title>Microbiota from the distal guts of lean and obese adolescents exhibit partial functional redundancy besides clear differences in community structure.</title>
        <authorList>
            <person name="Ferrer M."/>
            <person name="Ruiz A."/>
            <person name="Lanza F."/>
            <person name="Haange S.B."/>
            <person name="Oberbach A."/>
            <person name="Till H."/>
            <person name="Bargiela R."/>
            <person name="Campoy C."/>
            <person name="Segura M.T."/>
            <person name="Richter M."/>
            <person name="von Bergen M."/>
            <person name="Seifert J."/>
            <person name="Suarez A."/>
        </authorList>
    </citation>
    <scope>NUCLEOTIDE SEQUENCE</scope>
</reference>